<organism evidence="2 3">
    <name type="scientific">Amanita muscaria (strain Koide BX008)</name>
    <dbReference type="NCBI Taxonomy" id="946122"/>
    <lineage>
        <taxon>Eukaryota</taxon>
        <taxon>Fungi</taxon>
        <taxon>Dikarya</taxon>
        <taxon>Basidiomycota</taxon>
        <taxon>Agaricomycotina</taxon>
        <taxon>Agaricomycetes</taxon>
        <taxon>Agaricomycetidae</taxon>
        <taxon>Agaricales</taxon>
        <taxon>Pluteineae</taxon>
        <taxon>Amanitaceae</taxon>
        <taxon>Amanita</taxon>
    </lineage>
</organism>
<sequence length="57" mass="6435">MQIPFSHGRYMRSSRSDFNATDEYEKALNGRKCLQSTNAPDQLEDVGCSRGTTPPRN</sequence>
<dbReference type="Proteomes" id="UP000054549">
    <property type="component" value="Unassembled WGS sequence"/>
</dbReference>
<reference evidence="2 3" key="1">
    <citation type="submission" date="2014-04" db="EMBL/GenBank/DDBJ databases">
        <title>Evolutionary Origins and Diversification of the Mycorrhizal Mutualists.</title>
        <authorList>
            <consortium name="DOE Joint Genome Institute"/>
            <consortium name="Mycorrhizal Genomics Consortium"/>
            <person name="Kohler A."/>
            <person name="Kuo A."/>
            <person name="Nagy L.G."/>
            <person name="Floudas D."/>
            <person name="Copeland A."/>
            <person name="Barry K.W."/>
            <person name="Cichocki N."/>
            <person name="Veneault-Fourrey C."/>
            <person name="LaButti K."/>
            <person name="Lindquist E.A."/>
            <person name="Lipzen A."/>
            <person name="Lundell T."/>
            <person name="Morin E."/>
            <person name="Murat C."/>
            <person name="Riley R."/>
            <person name="Ohm R."/>
            <person name="Sun H."/>
            <person name="Tunlid A."/>
            <person name="Henrissat B."/>
            <person name="Grigoriev I.V."/>
            <person name="Hibbett D.S."/>
            <person name="Martin F."/>
        </authorList>
    </citation>
    <scope>NUCLEOTIDE SEQUENCE [LARGE SCALE GENOMIC DNA]</scope>
    <source>
        <strain evidence="2 3">Koide BX008</strain>
    </source>
</reference>
<dbReference type="AlphaFoldDB" id="A0A0C2WTB9"/>
<evidence type="ECO:0000256" key="1">
    <source>
        <dbReference type="SAM" id="MobiDB-lite"/>
    </source>
</evidence>
<evidence type="ECO:0000313" key="2">
    <source>
        <dbReference type="EMBL" id="KIL64962.1"/>
    </source>
</evidence>
<feature type="region of interest" description="Disordered" evidence="1">
    <location>
        <begin position="31"/>
        <end position="57"/>
    </location>
</feature>
<proteinExistence type="predicted"/>
<dbReference type="InParanoid" id="A0A0C2WTB9"/>
<protein>
    <submittedName>
        <fullName evidence="2">Uncharacterized protein</fullName>
    </submittedName>
</protein>
<evidence type="ECO:0000313" key="3">
    <source>
        <dbReference type="Proteomes" id="UP000054549"/>
    </source>
</evidence>
<dbReference type="EMBL" id="KN818245">
    <property type="protein sequence ID" value="KIL64962.1"/>
    <property type="molecule type" value="Genomic_DNA"/>
</dbReference>
<keyword evidence="3" id="KW-1185">Reference proteome</keyword>
<name>A0A0C2WTB9_AMAMK</name>
<dbReference type="HOGENOM" id="CLU_3001853_0_0_1"/>
<feature type="non-terminal residue" evidence="2">
    <location>
        <position position="57"/>
    </location>
</feature>
<accession>A0A0C2WTB9</accession>
<gene>
    <name evidence="2" type="ORF">M378DRAFT_162531</name>
</gene>